<dbReference type="Proteomes" id="UP001204746">
    <property type="component" value="Unassembled WGS sequence"/>
</dbReference>
<evidence type="ECO:0000313" key="1">
    <source>
        <dbReference type="EMBL" id="MCQ8188207.1"/>
    </source>
</evidence>
<reference evidence="1 2" key="1">
    <citation type="submission" date="2022-07" db="EMBL/GenBank/DDBJ databases">
        <authorList>
            <person name="Phongsopitanun W."/>
            <person name="Tanasupawat S."/>
        </authorList>
    </citation>
    <scope>NUCLEOTIDE SEQUENCE [LARGE SCALE GENOMIC DNA]</scope>
    <source>
        <strain evidence="1 2">RCU-064</strain>
    </source>
</reference>
<gene>
    <name evidence="1" type="ORF">NP777_08100</name>
</gene>
<sequence>MTARDVRDATAAVTPAFEIVDSRRRGGARTLPTLVADSTNAARATVGPAVAPSVCVDPAKIAVTLTIGAGDRLVADLGELGRIALDVN</sequence>
<proteinExistence type="predicted"/>
<evidence type="ECO:0000313" key="2">
    <source>
        <dbReference type="Proteomes" id="UP001204746"/>
    </source>
</evidence>
<organism evidence="1 2">
    <name type="scientific">Streptomyces rugosispiralis</name>
    <dbReference type="NCBI Taxonomy" id="2967341"/>
    <lineage>
        <taxon>Bacteria</taxon>
        <taxon>Bacillati</taxon>
        <taxon>Actinomycetota</taxon>
        <taxon>Actinomycetes</taxon>
        <taxon>Kitasatosporales</taxon>
        <taxon>Streptomycetaceae</taxon>
        <taxon>Streptomyces</taxon>
    </lineage>
</organism>
<dbReference type="SUPFAM" id="SSF56529">
    <property type="entry name" value="FAH"/>
    <property type="match status" value="1"/>
</dbReference>
<dbReference type="InterPro" id="IPR036663">
    <property type="entry name" value="Fumarylacetoacetase_C_sf"/>
</dbReference>
<protein>
    <submittedName>
        <fullName evidence="1">Uncharacterized protein</fullName>
    </submittedName>
</protein>
<dbReference type="EMBL" id="JANIAA010000003">
    <property type="protein sequence ID" value="MCQ8188207.1"/>
    <property type="molecule type" value="Genomic_DNA"/>
</dbReference>
<accession>A0ABT1USW6</accession>
<name>A0ABT1USW6_9ACTN</name>
<dbReference type="Gene3D" id="3.90.850.10">
    <property type="entry name" value="Fumarylacetoacetase-like, C-terminal domain"/>
    <property type="match status" value="1"/>
</dbReference>
<dbReference type="RefSeq" id="WP_256649371.1">
    <property type="nucleotide sequence ID" value="NZ_JANIAA010000003.1"/>
</dbReference>
<comment type="caution">
    <text evidence="1">The sequence shown here is derived from an EMBL/GenBank/DDBJ whole genome shotgun (WGS) entry which is preliminary data.</text>
</comment>
<keyword evidence="2" id="KW-1185">Reference proteome</keyword>